<organism evidence="1 2">
    <name type="scientific">Sinomicrobium weinanense</name>
    <dbReference type="NCBI Taxonomy" id="2842200"/>
    <lineage>
        <taxon>Bacteria</taxon>
        <taxon>Pseudomonadati</taxon>
        <taxon>Bacteroidota</taxon>
        <taxon>Flavobacteriia</taxon>
        <taxon>Flavobacteriales</taxon>
        <taxon>Flavobacteriaceae</taxon>
        <taxon>Sinomicrobium</taxon>
    </lineage>
</organism>
<sequence>MQNNIKTPGEREKLFLRLYKLSFPDVATYVRKRGGTLEDARDIFQDCLVVYYEKAVAPDAPAIRNEGAYLMGVAKKLWYRMYAEGNRFSEAAGQNSISEDIAGVSLVGSPARENIADFLEQAGKKCMDMLKAFYYDKISMKEMAGHFGFRSVRSATVQKYKCLEKVRNKIREKSLHYEDFMA</sequence>
<dbReference type="GO" id="GO:0006352">
    <property type="term" value="P:DNA-templated transcription initiation"/>
    <property type="evidence" value="ECO:0007669"/>
    <property type="project" value="InterPro"/>
</dbReference>
<dbReference type="Proteomes" id="UP000653730">
    <property type="component" value="Unassembled WGS sequence"/>
</dbReference>
<dbReference type="InterPro" id="IPR013325">
    <property type="entry name" value="RNA_pol_sigma_r2"/>
</dbReference>
<proteinExistence type="predicted"/>
<evidence type="ECO:0000313" key="1">
    <source>
        <dbReference type="EMBL" id="MBC9797303.1"/>
    </source>
</evidence>
<dbReference type="SUPFAM" id="SSF88946">
    <property type="entry name" value="Sigma2 domain of RNA polymerase sigma factors"/>
    <property type="match status" value="1"/>
</dbReference>
<keyword evidence="2" id="KW-1185">Reference proteome</keyword>
<dbReference type="GO" id="GO:0003700">
    <property type="term" value="F:DNA-binding transcription factor activity"/>
    <property type="evidence" value="ECO:0007669"/>
    <property type="project" value="InterPro"/>
</dbReference>
<accession>A0A926Q384</accession>
<dbReference type="RefSeq" id="WP_187966439.1">
    <property type="nucleotide sequence ID" value="NZ_JACVDC010000054.1"/>
</dbReference>
<dbReference type="AlphaFoldDB" id="A0A926Q384"/>
<reference evidence="1 2" key="1">
    <citation type="submission" date="2020-09" db="EMBL/GenBank/DDBJ databases">
        <title>Sinomicrobium weinanense sp. nov., a halophilic bacteria isolated from saline-alkali soil.</title>
        <authorList>
            <person name="Wu P."/>
            <person name="Ren H."/>
            <person name="Mei Y."/>
            <person name="Liang Y."/>
            <person name="Chen Z."/>
        </authorList>
    </citation>
    <scope>NUCLEOTIDE SEQUENCE [LARGE SCALE GENOMIC DNA]</scope>
    <source>
        <strain evidence="1 2">FJxs</strain>
    </source>
</reference>
<gene>
    <name evidence="1" type="ORF">IBL28_15115</name>
</gene>
<dbReference type="EMBL" id="JACVDC010000054">
    <property type="protein sequence ID" value="MBC9797303.1"/>
    <property type="molecule type" value="Genomic_DNA"/>
</dbReference>
<dbReference type="Gene3D" id="1.10.1740.10">
    <property type="match status" value="1"/>
</dbReference>
<protein>
    <submittedName>
        <fullName evidence="1">Sigma-70 family RNA polymerase sigma factor</fullName>
    </submittedName>
</protein>
<name>A0A926Q384_9FLAO</name>
<comment type="caution">
    <text evidence="1">The sequence shown here is derived from an EMBL/GenBank/DDBJ whole genome shotgun (WGS) entry which is preliminary data.</text>
</comment>
<evidence type="ECO:0000313" key="2">
    <source>
        <dbReference type="Proteomes" id="UP000653730"/>
    </source>
</evidence>